<dbReference type="InterPro" id="IPR016181">
    <property type="entry name" value="Acyl_CoA_acyltransferase"/>
</dbReference>
<protein>
    <submittedName>
        <fullName evidence="2">N-acetyltransferase Eis</fullName>
    </submittedName>
</protein>
<sequence>MIHIRDERSTDIPAREHLLDACSGAARFAKTCERLREGRLPAEGLALVAVAEERLAATVRLWNVSAGPDRPALMLGPLAVDPALHGLGIGARLMREALARAGAAGHAAVLLVGDAPYYARFGFGAGATGALRLPGPYAPERFLARDLAPGALRGAAGLVQATGRRPPVPADLAAAVNDGGAAALAA</sequence>
<dbReference type="Proteomes" id="UP001055167">
    <property type="component" value="Unassembled WGS sequence"/>
</dbReference>
<gene>
    <name evidence="2" type="primary">eis</name>
    <name evidence="2" type="ORF">OPKNFCMD_5700</name>
</gene>
<dbReference type="RefSeq" id="WP_238314055.1">
    <property type="nucleotide sequence ID" value="NZ_BPQH01000023.1"/>
</dbReference>
<dbReference type="EMBL" id="BPQH01000023">
    <property type="protein sequence ID" value="GJD52932.1"/>
    <property type="molecule type" value="Genomic_DNA"/>
</dbReference>
<organism evidence="2 3">
    <name type="scientific">Methylobacterium crusticola</name>
    <dbReference type="NCBI Taxonomy" id="1697972"/>
    <lineage>
        <taxon>Bacteria</taxon>
        <taxon>Pseudomonadati</taxon>
        <taxon>Pseudomonadota</taxon>
        <taxon>Alphaproteobacteria</taxon>
        <taxon>Hyphomicrobiales</taxon>
        <taxon>Methylobacteriaceae</taxon>
        <taxon>Methylobacterium</taxon>
    </lineage>
</organism>
<dbReference type="PROSITE" id="PS51186">
    <property type="entry name" value="GNAT"/>
    <property type="match status" value="1"/>
</dbReference>
<comment type="caution">
    <text evidence="2">The sequence shown here is derived from an EMBL/GenBank/DDBJ whole genome shotgun (WGS) entry which is preliminary data.</text>
</comment>
<reference evidence="2" key="2">
    <citation type="submission" date="2021-08" db="EMBL/GenBank/DDBJ databases">
        <authorList>
            <person name="Tani A."/>
            <person name="Ola A."/>
            <person name="Ogura Y."/>
            <person name="Katsura K."/>
            <person name="Hayashi T."/>
        </authorList>
    </citation>
    <scope>NUCLEOTIDE SEQUENCE</scope>
    <source>
        <strain evidence="2">KCTC 52305</strain>
    </source>
</reference>
<dbReference type="InterPro" id="IPR000182">
    <property type="entry name" value="GNAT_dom"/>
</dbReference>
<dbReference type="SUPFAM" id="SSF55729">
    <property type="entry name" value="Acyl-CoA N-acyltransferases (Nat)"/>
    <property type="match status" value="1"/>
</dbReference>
<evidence type="ECO:0000259" key="1">
    <source>
        <dbReference type="PROSITE" id="PS51186"/>
    </source>
</evidence>
<proteinExistence type="predicted"/>
<dbReference type="Pfam" id="PF00583">
    <property type="entry name" value="Acetyltransf_1"/>
    <property type="match status" value="1"/>
</dbReference>
<accession>A0ABQ4R5G2</accession>
<evidence type="ECO:0000313" key="2">
    <source>
        <dbReference type="EMBL" id="GJD52932.1"/>
    </source>
</evidence>
<dbReference type="Gene3D" id="3.40.630.30">
    <property type="match status" value="1"/>
</dbReference>
<name>A0ABQ4R5G2_9HYPH</name>
<evidence type="ECO:0000313" key="3">
    <source>
        <dbReference type="Proteomes" id="UP001055167"/>
    </source>
</evidence>
<feature type="domain" description="N-acetyltransferase" evidence="1">
    <location>
        <begin position="2"/>
        <end position="148"/>
    </location>
</feature>
<reference evidence="2" key="1">
    <citation type="journal article" date="2021" name="Front. Microbiol.">
        <title>Comprehensive Comparative Genomics and Phenotyping of Methylobacterium Species.</title>
        <authorList>
            <person name="Alessa O."/>
            <person name="Ogura Y."/>
            <person name="Fujitani Y."/>
            <person name="Takami H."/>
            <person name="Hayashi T."/>
            <person name="Sahin N."/>
            <person name="Tani A."/>
        </authorList>
    </citation>
    <scope>NUCLEOTIDE SEQUENCE</scope>
    <source>
        <strain evidence="2">KCTC 52305</strain>
    </source>
</reference>
<dbReference type="CDD" id="cd04301">
    <property type="entry name" value="NAT_SF"/>
    <property type="match status" value="1"/>
</dbReference>
<keyword evidence="3" id="KW-1185">Reference proteome</keyword>